<dbReference type="EMBL" id="UINC01230742">
    <property type="protein sequence ID" value="SVE62997.1"/>
    <property type="molecule type" value="Genomic_DNA"/>
</dbReference>
<feature type="transmembrane region" description="Helical" evidence="1">
    <location>
        <begin position="50"/>
        <end position="69"/>
    </location>
</feature>
<feature type="non-terminal residue" evidence="2">
    <location>
        <position position="1"/>
    </location>
</feature>
<evidence type="ECO:0000313" key="2">
    <source>
        <dbReference type="EMBL" id="SVE62997.1"/>
    </source>
</evidence>
<evidence type="ECO:0000256" key="1">
    <source>
        <dbReference type="SAM" id="Phobius"/>
    </source>
</evidence>
<sequence>VEAKPNAQSDTASGLTLLSLSLGLIQVLVVCLGAPYAIWVLGSSEITWSFFPIAVGFSFCCLILLNILLKTINPGWAIRPAEMITVVVMGLVTTGIP</sequence>
<feature type="transmembrane region" description="Helical" evidence="1">
    <location>
        <begin position="12"/>
        <end position="38"/>
    </location>
</feature>
<proteinExistence type="predicted"/>
<organism evidence="2">
    <name type="scientific">marine metagenome</name>
    <dbReference type="NCBI Taxonomy" id="408172"/>
    <lineage>
        <taxon>unclassified sequences</taxon>
        <taxon>metagenomes</taxon>
        <taxon>ecological metagenomes</taxon>
    </lineage>
</organism>
<keyword evidence="1" id="KW-0812">Transmembrane</keyword>
<dbReference type="AlphaFoldDB" id="A0A383F1F6"/>
<accession>A0A383F1F6</accession>
<keyword evidence="1" id="KW-1133">Transmembrane helix</keyword>
<feature type="non-terminal residue" evidence="2">
    <location>
        <position position="97"/>
    </location>
</feature>
<keyword evidence="1" id="KW-0472">Membrane</keyword>
<protein>
    <submittedName>
        <fullName evidence="2">Uncharacterized protein</fullName>
    </submittedName>
</protein>
<reference evidence="2" key="1">
    <citation type="submission" date="2018-05" db="EMBL/GenBank/DDBJ databases">
        <authorList>
            <person name="Lanie J.A."/>
            <person name="Ng W.-L."/>
            <person name="Kazmierczak K.M."/>
            <person name="Andrzejewski T.M."/>
            <person name="Davidsen T.M."/>
            <person name="Wayne K.J."/>
            <person name="Tettelin H."/>
            <person name="Glass J.I."/>
            <person name="Rusch D."/>
            <person name="Podicherti R."/>
            <person name="Tsui H.-C.T."/>
            <person name="Winkler M.E."/>
        </authorList>
    </citation>
    <scope>NUCLEOTIDE SEQUENCE</scope>
</reference>
<gene>
    <name evidence="2" type="ORF">METZ01_LOCUS515851</name>
</gene>
<name>A0A383F1F6_9ZZZZ</name>